<sequence>MWQMLCGFGAGVYVGTVYDCKPTMVFVKKCIKNFIPDEAMPKKKDNK</sequence>
<accession>A0A6C0C3Q2</accession>
<organism evidence="1">
    <name type="scientific">viral metagenome</name>
    <dbReference type="NCBI Taxonomy" id="1070528"/>
    <lineage>
        <taxon>unclassified sequences</taxon>
        <taxon>metagenomes</taxon>
        <taxon>organismal metagenomes</taxon>
    </lineage>
</organism>
<reference evidence="1" key="1">
    <citation type="journal article" date="2020" name="Nature">
        <title>Giant virus diversity and host interactions through global metagenomics.</title>
        <authorList>
            <person name="Schulz F."/>
            <person name="Roux S."/>
            <person name="Paez-Espino D."/>
            <person name="Jungbluth S."/>
            <person name="Walsh D.A."/>
            <person name="Denef V.J."/>
            <person name="McMahon K.D."/>
            <person name="Konstantinidis K.T."/>
            <person name="Eloe-Fadrosh E.A."/>
            <person name="Kyrpides N.C."/>
            <person name="Woyke T."/>
        </authorList>
    </citation>
    <scope>NUCLEOTIDE SEQUENCE</scope>
    <source>
        <strain evidence="1">GVMAG-M-3300020185-33</strain>
    </source>
</reference>
<dbReference type="AlphaFoldDB" id="A0A6C0C3Q2"/>
<proteinExistence type="predicted"/>
<evidence type="ECO:0000313" key="1">
    <source>
        <dbReference type="EMBL" id="QHS99227.1"/>
    </source>
</evidence>
<dbReference type="EMBL" id="MN739336">
    <property type="protein sequence ID" value="QHS99227.1"/>
    <property type="molecule type" value="Genomic_DNA"/>
</dbReference>
<name>A0A6C0C3Q2_9ZZZZ</name>
<protein>
    <submittedName>
        <fullName evidence="1">Uncharacterized protein</fullName>
    </submittedName>
</protein>